<feature type="compositionally biased region" description="Basic residues" evidence="8">
    <location>
        <begin position="28"/>
        <end position="39"/>
    </location>
</feature>
<feature type="domain" description="AP2/ERF" evidence="9">
    <location>
        <begin position="44"/>
        <end position="100"/>
    </location>
</feature>
<evidence type="ECO:0000256" key="6">
    <source>
        <dbReference type="ARBA" id="ARBA00023242"/>
    </source>
</evidence>
<keyword evidence="6" id="KW-0539">Nucleus</keyword>
<evidence type="ECO:0000256" key="7">
    <source>
        <dbReference type="ARBA" id="ARBA00024343"/>
    </source>
</evidence>
<evidence type="ECO:0000256" key="3">
    <source>
        <dbReference type="ARBA" id="ARBA00023125"/>
    </source>
</evidence>
<keyword evidence="5" id="KW-0804">Transcription</keyword>
<dbReference type="InterPro" id="IPR036955">
    <property type="entry name" value="AP2/ERF_dom_sf"/>
</dbReference>
<feature type="region of interest" description="Disordered" evidence="8">
    <location>
        <begin position="1"/>
        <end position="44"/>
    </location>
</feature>
<reference evidence="10 11" key="1">
    <citation type="submission" date="2023-03" db="EMBL/GenBank/DDBJ databases">
        <title>WGS of Gossypium arboreum.</title>
        <authorList>
            <person name="Yu D."/>
        </authorList>
    </citation>
    <scope>NUCLEOTIDE SEQUENCE [LARGE SCALE GENOMIC DNA]</scope>
    <source>
        <tissue evidence="10">Leaf</tissue>
    </source>
</reference>
<keyword evidence="3" id="KW-0238">DNA-binding</keyword>
<dbReference type="Gene3D" id="3.30.730.10">
    <property type="entry name" value="AP2/ERF domain"/>
    <property type="match status" value="1"/>
</dbReference>
<gene>
    <name evidence="10" type="ORF">PVK06_003952</name>
</gene>
<name>A0ABR0QQN1_GOSAR</name>
<evidence type="ECO:0000256" key="2">
    <source>
        <dbReference type="ARBA" id="ARBA00023015"/>
    </source>
</evidence>
<comment type="subcellular location">
    <subcellularLocation>
        <location evidence="1">Nucleus</location>
    </subcellularLocation>
</comment>
<dbReference type="PROSITE" id="PS51032">
    <property type="entry name" value="AP2_ERF"/>
    <property type="match status" value="1"/>
</dbReference>
<keyword evidence="4" id="KW-0010">Activator</keyword>
<dbReference type="EMBL" id="JARKNE010000002">
    <property type="protein sequence ID" value="KAK5841631.1"/>
    <property type="molecule type" value="Genomic_DNA"/>
</dbReference>
<keyword evidence="11" id="KW-1185">Reference proteome</keyword>
<evidence type="ECO:0000256" key="5">
    <source>
        <dbReference type="ARBA" id="ARBA00023163"/>
    </source>
</evidence>
<evidence type="ECO:0000256" key="4">
    <source>
        <dbReference type="ARBA" id="ARBA00023159"/>
    </source>
</evidence>
<keyword evidence="2" id="KW-0805">Transcription regulation</keyword>
<evidence type="ECO:0000259" key="9">
    <source>
        <dbReference type="PROSITE" id="PS51032"/>
    </source>
</evidence>
<evidence type="ECO:0000256" key="8">
    <source>
        <dbReference type="SAM" id="MobiDB-lite"/>
    </source>
</evidence>
<accession>A0ABR0QQN1</accession>
<feature type="region of interest" description="Disordered" evidence="8">
    <location>
        <begin position="175"/>
        <end position="206"/>
    </location>
</feature>
<dbReference type="CDD" id="cd00018">
    <property type="entry name" value="AP2"/>
    <property type="match status" value="1"/>
</dbReference>
<dbReference type="InterPro" id="IPR001471">
    <property type="entry name" value="AP2/ERF_dom"/>
</dbReference>
<sequence length="206" mass="22662">MVQSSKSHEISSSSSQSEAGSTSLGQSQKRRAGRKKFKETRHPIFKGVRTRKGKWVSEVREPNKKSRIWLGTFSCPGMAAKAYDVAALALRGDAASLNFPESARTLPRPKSLSVKDIQIAAMEAAETFIDDKTSPDSVSSAVPAFPENMVFEDEDEVFNMPGILESMAEGLMITPPSMQKGYYPDDDDDDDDDDGNDYVEVNLWGD</sequence>
<comment type="similarity">
    <text evidence="7">Belongs to the AP2/ERF transcription factor family. ERF subfamily.</text>
</comment>
<dbReference type="PANTHER" id="PTHR31839:SF39">
    <property type="entry name" value="CBF3 PROTEIN"/>
    <property type="match status" value="1"/>
</dbReference>
<feature type="compositionally biased region" description="Low complexity" evidence="8">
    <location>
        <begin position="10"/>
        <end position="23"/>
    </location>
</feature>
<organism evidence="10 11">
    <name type="scientific">Gossypium arboreum</name>
    <name type="common">Tree cotton</name>
    <name type="synonym">Gossypium nanking</name>
    <dbReference type="NCBI Taxonomy" id="29729"/>
    <lineage>
        <taxon>Eukaryota</taxon>
        <taxon>Viridiplantae</taxon>
        <taxon>Streptophyta</taxon>
        <taxon>Embryophyta</taxon>
        <taxon>Tracheophyta</taxon>
        <taxon>Spermatophyta</taxon>
        <taxon>Magnoliopsida</taxon>
        <taxon>eudicotyledons</taxon>
        <taxon>Gunneridae</taxon>
        <taxon>Pentapetalae</taxon>
        <taxon>rosids</taxon>
        <taxon>malvids</taxon>
        <taxon>Malvales</taxon>
        <taxon>Malvaceae</taxon>
        <taxon>Malvoideae</taxon>
        <taxon>Gossypium</taxon>
    </lineage>
</organism>
<dbReference type="Proteomes" id="UP001358586">
    <property type="component" value="Chromosome 2"/>
</dbReference>
<dbReference type="Pfam" id="PF00847">
    <property type="entry name" value="AP2"/>
    <property type="match status" value="1"/>
</dbReference>
<feature type="compositionally biased region" description="Acidic residues" evidence="8">
    <location>
        <begin position="184"/>
        <end position="197"/>
    </location>
</feature>
<evidence type="ECO:0000313" key="11">
    <source>
        <dbReference type="Proteomes" id="UP001358586"/>
    </source>
</evidence>
<evidence type="ECO:0000313" key="10">
    <source>
        <dbReference type="EMBL" id="KAK5841631.1"/>
    </source>
</evidence>
<dbReference type="InterPro" id="IPR016177">
    <property type="entry name" value="DNA-bd_dom_sf"/>
</dbReference>
<dbReference type="PANTHER" id="PTHR31839">
    <property type="entry name" value="DEHYDRATION-RESPONSIVE ELEMENT-BINDING PROTEIN 1D"/>
    <property type="match status" value="1"/>
</dbReference>
<proteinExistence type="inferred from homology"/>
<dbReference type="InterPro" id="IPR045277">
    <property type="entry name" value="DRE1A-I"/>
</dbReference>
<dbReference type="SMART" id="SM00380">
    <property type="entry name" value="AP2"/>
    <property type="match status" value="1"/>
</dbReference>
<dbReference type="SUPFAM" id="SSF54171">
    <property type="entry name" value="DNA-binding domain"/>
    <property type="match status" value="1"/>
</dbReference>
<protein>
    <recommendedName>
        <fullName evidence="9">AP2/ERF domain-containing protein</fullName>
    </recommendedName>
</protein>
<evidence type="ECO:0000256" key="1">
    <source>
        <dbReference type="ARBA" id="ARBA00004123"/>
    </source>
</evidence>
<comment type="caution">
    <text evidence="10">The sequence shown here is derived from an EMBL/GenBank/DDBJ whole genome shotgun (WGS) entry which is preliminary data.</text>
</comment>